<reference evidence="10" key="1">
    <citation type="journal article" date="2018" name="Nat. Microbiol.">
        <title>Leveraging single-cell genomics to expand the fungal tree of life.</title>
        <authorList>
            <person name="Ahrendt S.R."/>
            <person name="Quandt C.A."/>
            <person name="Ciobanu D."/>
            <person name="Clum A."/>
            <person name="Salamov A."/>
            <person name="Andreopoulos B."/>
            <person name="Cheng J.F."/>
            <person name="Woyke T."/>
            <person name="Pelin A."/>
            <person name="Henrissat B."/>
            <person name="Reynolds N.K."/>
            <person name="Benny G.L."/>
            <person name="Smith M.E."/>
            <person name="James T.Y."/>
            <person name="Grigoriev I.V."/>
        </authorList>
    </citation>
    <scope>NUCLEOTIDE SEQUENCE [LARGE SCALE GENOMIC DNA]</scope>
    <source>
        <strain evidence="10">RSA 1356</strain>
    </source>
</reference>
<dbReference type="GO" id="GO:0160102">
    <property type="term" value="F:tRNA (guanine(10)-N2)-methyltransferase activity"/>
    <property type="evidence" value="ECO:0007669"/>
    <property type="project" value="InterPro"/>
</dbReference>
<dbReference type="GO" id="GO:0005737">
    <property type="term" value="C:cytoplasm"/>
    <property type="evidence" value="ECO:0007669"/>
    <property type="project" value="TreeGrafter"/>
</dbReference>
<organism evidence="9 10">
    <name type="scientific">Thamnocephalis sphaerospora</name>
    <dbReference type="NCBI Taxonomy" id="78915"/>
    <lineage>
        <taxon>Eukaryota</taxon>
        <taxon>Fungi</taxon>
        <taxon>Fungi incertae sedis</taxon>
        <taxon>Zoopagomycota</taxon>
        <taxon>Zoopagomycotina</taxon>
        <taxon>Zoopagomycetes</taxon>
        <taxon>Zoopagales</taxon>
        <taxon>Sigmoideomycetaceae</taxon>
        <taxon>Thamnocephalis</taxon>
    </lineage>
</organism>
<keyword evidence="5 7" id="KW-0819">tRNA processing</keyword>
<dbReference type="AlphaFoldDB" id="A0A4P9XMN0"/>
<evidence type="ECO:0000313" key="9">
    <source>
        <dbReference type="EMBL" id="RKP07173.1"/>
    </source>
</evidence>
<evidence type="ECO:0000256" key="4">
    <source>
        <dbReference type="ARBA" id="ARBA00022691"/>
    </source>
</evidence>
<keyword evidence="7" id="KW-0820">tRNA-binding</keyword>
<dbReference type="PIRSF" id="PIRSF017259">
    <property type="entry name" value="tRNA_mtfrase_TRM11"/>
    <property type="match status" value="1"/>
</dbReference>
<dbReference type="EMBL" id="KZ992755">
    <property type="protein sequence ID" value="RKP07173.1"/>
    <property type="molecule type" value="Genomic_DNA"/>
</dbReference>
<feature type="domain" description="tRNA (guanine(10)-N(2))-methyltransferase TRMT11 N-terminal" evidence="8">
    <location>
        <begin position="3"/>
        <end position="31"/>
    </location>
</feature>
<dbReference type="Gene3D" id="3.40.50.150">
    <property type="entry name" value="Vaccinia Virus protein VP39"/>
    <property type="match status" value="1"/>
</dbReference>
<dbReference type="InterPro" id="IPR029063">
    <property type="entry name" value="SAM-dependent_MTases_sf"/>
</dbReference>
<dbReference type="Pfam" id="PF25904">
    <property type="entry name" value="Tmrp11_N"/>
    <property type="match status" value="2"/>
</dbReference>
<evidence type="ECO:0000256" key="2">
    <source>
        <dbReference type="ARBA" id="ARBA00022603"/>
    </source>
</evidence>
<keyword evidence="3 7" id="KW-0808">Transferase</keyword>
<keyword evidence="2 7" id="KW-0489">Methyltransferase</keyword>
<evidence type="ECO:0000256" key="1">
    <source>
        <dbReference type="ARBA" id="ARBA00022490"/>
    </source>
</evidence>
<dbReference type="OrthoDB" id="333024at2759"/>
<evidence type="ECO:0000313" key="10">
    <source>
        <dbReference type="Proteomes" id="UP000271241"/>
    </source>
</evidence>
<protein>
    <recommendedName>
        <fullName evidence="8">tRNA (guanine(10)-N(2))-methyltransferase TRMT11 N-terminal domain-containing protein</fullName>
    </recommendedName>
</protein>
<keyword evidence="1" id="KW-0963">Cytoplasm</keyword>
<comment type="similarity">
    <text evidence="7">Belongs to the class I-like SAM-binding methyltransferase superfamily. TRM11 methyltransferase family.</text>
</comment>
<feature type="domain" description="tRNA (guanine(10)-N(2))-methyltransferase TRMT11 N-terminal" evidence="8">
    <location>
        <begin position="33"/>
        <end position="147"/>
    </location>
</feature>
<sequence>MPRYLIQFAQSHDQFRLPELLSLAKLEGVNIAGRVALSRSIYELWASQETYDSLHREVKEHPERWPEYKHQSFKFNVVVFGGTQPWARQLEIINSFSYLAFEGKIDMKNASICFVVVEDYELDFTREELPEHPSRLFFGRLVANGNRDAVKTFDLKKRKYLSNTSMDAELSLVMANQAMVAPGKIAYDPFVGSGIFLFTCSYFGAYTLGSDIDGRQIRGRDGRGVHTNVEQYALHGRVLDTMVFDVKNHPWRSCQIFDAIVTAPYGVRAGAKQLGRKEGKEKPVRYVDGEPAHLREDYYPPTRPYEMADVVEDLHAFAAQHLVLGGRLVYWLPTIVDEYEAKDIPEHPCLRLVANSEQAFGVWSRRLITLEKVRELESETPAPPESRAHTPAHAKFRTRYFQPNSMP</sequence>
<dbReference type="PANTHER" id="PTHR13370:SF3">
    <property type="entry name" value="TRNA (GUANINE(10)-N2)-METHYLTRANSFERASE HOMOLOG"/>
    <property type="match status" value="1"/>
</dbReference>
<dbReference type="STRING" id="78915.A0A4P9XMN0"/>
<keyword evidence="6 7" id="KW-0694">RNA-binding</keyword>
<evidence type="ECO:0000256" key="5">
    <source>
        <dbReference type="ARBA" id="ARBA00022694"/>
    </source>
</evidence>
<keyword evidence="10" id="KW-1185">Reference proteome</keyword>
<accession>A0A4P9XMN0</accession>
<dbReference type="InterPro" id="IPR016691">
    <property type="entry name" value="TRMT11"/>
</dbReference>
<evidence type="ECO:0000256" key="3">
    <source>
        <dbReference type="ARBA" id="ARBA00022679"/>
    </source>
</evidence>
<evidence type="ECO:0000259" key="8">
    <source>
        <dbReference type="Pfam" id="PF25904"/>
    </source>
</evidence>
<dbReference type="SUPFAM" id="SSF53335">
    <property type="entry name" value="S-adenosyl-L-methionine-dependent methyltransferases"/>
    <property type="match status" value="1"/>
</dbReference>
<dbReference type="PANTHER" id="PTHR13370">
    <property type="entry name" value="RNA METHYLASE-RELATED"/>
    <property type="match status" value="1"/>
</dbReference>
<dbReference type="GO" id="GO:0008033">
    <property type="term" value="P:tRNA processing"/>
    <property type="evidence" value="ECO:0007669"/>
    <property type="project" value="UniProtKB-UniRule"/>
</dbReference>
<evidence type="ECO:0000256" key="6">
    <source>
        <dbReference type="ARBA" id="ARBA00022884"/>
    </source>
</evidence>
<dbReference type="InterPro" id="IPR059073">
    <property type="entry name" value="TRMT11_N"/>
</dbReference>
<dbReference type="PROSITE" id="PS51627">
    <property type="entry name" value="SAM_MT_TRM11"/>
    <property type="match status" value="1"/>
</dbReference>
<proteinExistence type="inferred from homology"/>
<dbReference type="Proteomes" id="UP000271241">
    <property type="component" value="Unassembled WGS sequence"/>
</dbReference>
<evidence type="ECO:0000256" key="7">
    <source>
        <dbReference type="PROSITE-ProRule" id="PRU00959"/>
    </source>
</evidence>
<dbReference type="GO" id="GO:0032259">
    <property type="term" value="P:methylation"/>
    <property type="evidence" value="ECO:0007669"/>
    <property type="project" value="UniProtKB-UniRule"/>
</dbReference>
<keyword evidence="4 7" id="KW-0949">S-adenosyl-L-methionine</keyword>
<dbReference type="GO" id="GO:0000049">
    <property type="term" value="F:tRNA binding"/>
    <property type="evidence" value="ECO:0007669"/>
    <property type="project" value="UniProtKB-UniRule"/>
</dbReference>
<gene>
    <name evidence="9" type="ORF">THASP1DRAFT_17456</name>
</gene>
<name>A0A4P9XMN0_9FUNG</name>